<sequence>MGLSSFRIRTYILAVGVVALLLWGAMMGPRSYRDYRLAETRARELSADPPPAEYPAARATAWGYR</sequence>
<keyword evidence="1" id="KW-1133">Transmembrane helix</keyword>
<organism evidence="2 3">
    <name type="scientific">Aquisphaera giovannonii</name>
    <dbReference type="NCBI Taxonomy" id="406548"/>
    <lineage>
        <taxon>Bacteria</taxon>
        <taxon>Pseudomonadati</taxon>
        <taxon>Planctomycetota</taxon>
        <taxon>Planctomycetia</taxon>
        <taxon>Isosphaerales</taxon>
        <taxon>Isosphaeraceae</taxon>
        <taxon>Aquisphaera</taxon>
    </lineage>
</organism>
<dbReference type="EMBL" id="CP042997">
    <property type="protein sequence ID" value="QEH39045.1"/>
    <property type="molecule type" value="Genomic_DNA"/>
</dbReference>
<reference evidence="2 3" key="1">
    <citation type="submission" date="2019-08" db="EMBL/GenBank/DDBJ databases">
        <title>Deep-cultivation of Planctomycetes and their phenomic and genomic characterization uncovers novel biology.</title>
        <authorList>
            <person name="Wiegand S."/>
            <person name="Jogler M."/>
            <person name="Boedeker C."/>
            <person name="Pinto D."/>
            <person name="Vollmers J."/>
            <person name="Rivas-Marin E."/>
            <person name="Kohn T."/>
            <person name="Peeters S.H."/>
            <person name="Heuer A."/>
            <person name="Rast P."/>
            <person name="Oberbeckmann S."/>
            <person name="Bunk B."/>
            <person name="Jeske O."/>
            <person name="Meyerdierks A."/>
            <person name="Storesund J.E."/>
            <person name="Kallscheuer N."/>
            <person name="Luecker S."/>
            <person name="Lage O.M."/>
            <person name="Pohl T."/>
            <person name="Merkel B.J."/>
            <person name="Hornburger P."/>
            <person name="Mueller R.-W."/>
            <person name="Bruemmer F."/>
            <person name="Labrenz M."/>
            <person name="Spormann A.M."/>
            <person name="Op den Camp H."/>
            <person name="Overmann J."/>
            <person name="Amann R."/>
            <person name="Jetten M.S.M."/>
            <person name="Mascher T."/>
            <person name="Medema M.H."/>
            <person name="Devos D.P."/>
            <person name="Kaster A.-K."/>
            <person name="Ovreas L."/>
            <person name="Rohde M."/>
            <person name="Galperin M.Y."/>
            <person name="Jogler C."/>
        </authorList>
    </citation>
    <scope>NUCLEOTIDE SEQUENCE [LARGE SCALE GENOMIC DNA]</scope>
    <source>
        <strain evidence="2 3">OJF2</strain>
    </source>
</reference>
<dbReference type="RefSeq" id="WP_148598412.1">
    <property type="nucleotide sequence ID" value="NZ_CP042997.1"/>
</dbReference>
<protein>
    <submittedName>
        <fullName evidence="2">Uncharacterized protein</fullName>
    </submittedName>
</protein>
<keyword evidence="3" id="KW-1185">Reference proteome</keyword>
<keyword evidence="1" id="KW-0472">Membrane</keyword>
<dbReference type="KEGG" id="agv:OJF2_76570"/>
<evidence type="ECO:0000313" key="3">
    <source>
        <dbReference type="Proteomes" id="UP000324233"/>
    </source>
</evidence>
<evidence type="ECO:0000313" key="2">
    <source>
        <dbReference type="EMBL" id="QEH39045.1"/>
    </source>
</evidence>
<evidence type="ECO:0000256" key="1">
    <source>
        <dbReference type="SAM" id="Phobius"/>
    </source>
</evidence>
<feature type="transmembrane region" description="Helical" evidence="1">
    <location>
        <begin position="6"/>
        <end position="26"/>
    </location>
</feature>
<dbReference type="Proteomes" id="UP000324233">
    <property type="component" value="Chromosome"/>
</dbReference>
<name>A0A5B9WGA3_9BACT</name>
<gene>
    <name evidence="2" type="ORF">OJF2_76570</name>
</gene>
<keyword evidence="1" id="KW-0812">Transmembrane</keyword>
<proteinExistence type="predicted"/>
<accession>A0A5B9WGA3</accession>
<dbReference type="AlphaFoldDB" id="A0A5B9WGA3"/>